<dbReference type="EMBL" id="GU474848">
    <property type="protein sequence ID" value="ADI16832.1"/>
    <property type="molecule type" value="Genomic_DNA"/>
</dbReference>
<name>E0XQZ1_9PROT</name>
<evidence type="ECO:0000256" key="1">
    <source>
        <dbReference type="SAM" id="MobiDB-lite"/>
    </source>
</evidence>
<protein>
    <submittedName>
        <fullName evidence="2">Uncharacterized protein</fullName>
    </submittedName>
</protein>
<accession>E0XQZ1</accession>
<dbReference type="AlphaFoldDB" id="E0XQZ1"/>
<proteinExistence type="predicted"/>
<evidence type="ECO:0000313" key="2">
    <source>
        <dbReference type="EMBL" id="ADI16832.1"/>
    </source>
</evidence>
<sequence>MVNRSPRWPSISPRFRQPTDKRGPHTCKNLYVIAFIFTLRGIKHTIFV</sequence>
<organism evidence="2">
    <name type="scientific">uncultured alpha proteobacterium HF0010_13E22</name>
    <dbReference type="NCBI Taxonomy" id="710801"/>
    <lineage>
        <taxon>Bacteria</taxon>
        <taxon>Pseudomonadati</taxon>
        <taxon>Pseudomonadota</taxon>
        <taxon>Alphaproteobacteria</taxon>
        <taxon>environmental samples</taxon>
    </lineage>
</organism>
<reference evidence="2" key="1">
    <citation type="journal article" date="2011" name="Environ. Microbiol.">
        <title>Time-series analyses of Monterey Bay coastal microbial picoplankton using a 'genome proxy' microarray.</title>
        <authorList>
            <person name="Rich V.I."/>
            <person name="Pham V.D."/>
            <person name="Eppley J."/>
            <person name="Shi Y."/>
            <person name="DeLong E.F."/>
        </authorList>
    </citation>
    <scope>NUCLEOTIDE SEQUENCE</scope>
</reference>
<feature type="region of interest" description="Disordered" evidence="1">
    <location>
        <begin position="1"/>
        <end position="23"/>
    </location>
</feature>